<evidence type="ECO:0000313" key="2">
    <source>
        <dbReference type="Proteomes" id="UP000281406"/>
    </source>
</evidence>
<organism evidence="1 2">
    <name type="scientific">Anabarilius grahami</name>
    <name type="common">Kanglang fish</name>
    <name type="synonym">Barilius grahami</name>
    <dbReference type="NCBI Taxonomy" id="495550"/>
    <lineage>
        <taxon>Eukaryota</taxon>
        <taxon>Metazoa</taxon>
        <taxon>Chordata</taxon>
        <taxon>Craniata</taxon>
        <taxon>Vertebrata</taxon>
        <taxon>Euteleostomi</taxon>
        <taxon>Actinopterygii</taxon>
        <taxon>Neopterygii</taxon>
        <taxon>Teleostei</taxon>
        <taxon>Ostariophysi</taxon>
        <taxon>Cypriniformes</taxon>
        <taxon>Xenocyprididae</taxon>
        <taxon>Xenocypridinae</taxon>
        <taxon>Xenocypridinae incertae sedis</taxon>
        <taxon>Anabarilius</taxon>
    </lineage>
</organism>
<accession>A0A3N0XFV1</accession>
<evidence type="ECO:0000313" key="1">
    <source>
        <dbReference type="EMBL" id="ROI15925.1"/>
    </source>
</evidence>
<dbReference type="EMBL" id="RJVU01076087">
    <property type="protein sequence ID" value="ROI15925.1"/>
    <property type="molecule type" value="Genomic_DNA"/>
</dbReference>
<name>A0A3N0XFV1_ANAGA</name>
<keyword evidence="2" id="KW-1185">Reference proteome</keyword>
<protein>
    <recommendedName>
        <fullName evidence="3">Transposase domain-containing protein</fullName>
    </recommendedName>
</protein>
<dbReference type="PANTHER" id="PTHR33053">
    <property type="entry name" value="PROTEIN, PUTATIVE-RELATED"/>
    <property type="match status" value="1"/>
</dbReference>
<dbReference type="AlphaFoldDB" id="A0A3N0XFV1"/>
<proteinExistence type="predicted"/>
<dbReference type="Proteomes" id="UP000281406">
    <property type="component" value="Unassembled WGS sequence"/>
</dbReference>
<sequence>MASLSLTTDLASWASHFQVKNNAVDNLLKILQKHGHTHLPSSARSLLKTPRQIPTMQKCGMEYLHYPLRQQLLNILKKYPAEEILDHDTINLSFSIDGLPLFKSSVKRHQYSSLMTSRERRRQYNKIWARVSRAQKAANKETHSSVEMVRVAESDSHNQHFEEEILGIFPDPALSSSESEQDLTPKLREELSEWACTFQVKHNAVDALLNILKRHGHAELPHTARTLFGNQNQYEHTTEDGVESVQFNVADQLSRHLTRYPAAVTDDLQSLDLSINIDGLPLFKSSNLSLWPVLCSINLSPECIFPLCISTAASKPKTQNFVKDTVQELAKLIQDGLTWGGRRLNIQVRCVTCDAPAKSMVKCVKQFSGYYGCDRCNQRGSWDGRMIYSETNNLTMRTD</sequence>
<evidence type="ECO:0008006" key="3">
    <source>
        <dbReference type="Google" id="ProtNLM"/>
    </source>
</evidence>
<dbReference type="PANTHER" id="PTHR33053:SF26">
    <property type="entry name" value="TRANSPOSASE DOMAIN-CONTAINING PROTEIN"/>
    <property type="match status" value="1"/>
</dbReference>
<reference evidence="1 2" key="1">
    <citation type="submission" date="2018-10" db="EMBL/GenBank/DDBJ databases">
        <title>Genome assembly for a Yunnan-Guizhou Plateau 3E fish, Anabarilius grahami (Regan), and its evolutionary and genetic applications.</title>
        <authorList>
            <person name="Jiang W."/>
        </authorList>
    </citation>
    <scope>NUCLEOTIDE SEQUENCE [LARGE SCALE GENOMIC DNA]</scope>
    <source>
        <strain evidence="1">AG-KIZ</strain>
        <tissue evidence="1">Muscle</tissue>
    </source>
</reference>
<gene>
    <name evidence="1" type="ORF">DPX16_0625</name>
</gene>
<dbReference type="OrthoDB" id="10036512at2759"/>
<comment type="caution">
    <text evidence="1">The sequence shown here is derived from an EMBL/GenBank/DDBJ whole genome shotgun (WGS) entry which is preliminary data.</text>
</comment>